<gene>
    <name evidence="2" type="ORF">EVAR_23057_1</name>
</gene>
<feature type="region of interest" description="Disordered" evidence="1">
    <location>
        <begin position="1"/>
        <end position="70"/>
    </location>
</feature>
<reference evidence="2 3" key="1">
    <citation type="journal article" date="2019" name="Commun. Biol.">
        <title>The bagworm genome reveals a unique fibroin gene that provides high tensile strength.</title>
        <authorList>
            <person name="Kono N."/>
            <person name="Nakamura H."/>
            <person name="Ohtoshi R."/>
            <person name="Tomita M."/>
            <person name="Numata K."/>
            <person name="Arakawa K."/>
        </authorList>
    </citation>
    <scope>NUCLEOTIDE SEQUENCE [LARGE SCALE GENOMIC DNA]</scope>
</reference>
<dbReference type="AlphaFoldDB" id="A0A4C1VMV4"/>
<accession>A0A4C1VMV4</accession>
<feature type="compositionally biased region" description="Basic residues" evidence="1">
    <location>
        <begin position="45"/>
        <end position="54"/>
    </location>
</feature>
<name>A0A4C1VMV4_EUMVA</name>
<keyword evidence="3" id="KW-1185">Reference proteome</keyword>
<evidence type="ECO:0000313" key="2">
    <source>
        <dbReference type="EMBL" id="GBP39732.1"/>
    </source>
</evidence>
<evidence type="ECO:0000256" key="1">
    <source>
        <dbReference type="SAM" id="MobiDB-lite"/>
    </source>
</evidence>
<dbReference type="Proteomes" id="UP000299102">
    <property type="component" value="Unassembled WGS sequence"/>
</dbReference>
<proteinExistence type="predicted"/>
<organism evidence="2 3">
    <name type="scientific">Eumeta variegata</name>
    <name type="common">Bagworm moth</name>
    <name type="synonym">Eumeta japonica</name>
    <dbReference type="NCBI Taxonomy" id="151549"/>
    <lineage>
        <taxon>Eukaryota</taxon>
        <taxon>Metazoa</taxon>
        <taxon>Ecdysozoa</taxon>
        <taxon>Arthropoda</taxon>
        <taxon>Hexapoda</taxon>
        <taxon>Insecta</taxon>
        <taxon>Pterygota</taxon>
        <taxon>Neoptera</taxon>
        <taxon>Endopterygota</taxon>
        <taxon>Lepidoptera</taxon>
        <taxon>Glossata</taxon>
        <taxon>Ditrysia</taxon>
        <taxon>Tineoidea</taxon>
        <taxon>Psychidae</taxon>
        <taxon>Oiketicinae</taxon>
        <taxon>Eumeta</taxon>
    </lineage>
</organism>
<feature type="compositionally biased region" description="Basic and acidic residues" evidence="1">
    <location>
        <begin position="18"/>
        <end position="33"/>
    </location>
</feature>
<evidence type="ECO:0000313" key="3">
    <source>
        <dbReference type="Proteomes" id="UP000299102"/>
    </source>
</evidence>
<comment type="caution">
    <text evidence="2">The sequence shown here is derived from an EMBL/GenBank/DDBJ whole genome shotgun (WGS) entry which is preliminary data.</text>
</comment>
<sequence length="104" mass="11238">MSMGGENTSSRRSSPAPDPRRVSVDDLRTKSLDSKQNGSKEGTARRRRRGRAGRRSAGAEGTENKTGEEKLSARDFSRFFCVYFFKVLPPAPAPPPGAPLAASV</sequence>
<dbReference type="EMBL" id="BGZK01000370">
    <property type="protein sequence ID" value="GBP39732.1"/>
    <property type="molecule type" value="Genomic_DNA"/>
</dbReference>
<protein>
    <submittedName>
        <fullName evidence="2">Uncharacterized protein</fullName>
    </submittedName>
</protein>